<keyword evidence="3" id="KW-1185">Reference proteome</keyword>
<evidence type="ECO:0000313" key="3">
    <source>
        <dbReference type="Proteomes" id="UP001381693"/>
    </source>
</evidence>
<feature type="region of interest" description="Disordered" evidence="1">
    <location>
        <begin position="35"/>
        <end position="56"/>
    </location>
</feature>
<evidence type="ECO:0000256" key="1">
    <source>
        <dbReference type="SAM" id="MobiDB-lite"/>
    </source>
</evidence>
<gene>
    <name evidence="2" type="ORF">SK128_008349</name>
</gene>
<accession>A0AAN9AFE2</accession>
<dbReference type="EMBL" id="JAXCGZ010001282">
    <property type="protein sequence ID" value="KAK7085300.1"/>
    <property type="molecule type" value="Genomic_DNA"/>
</dbReference>
<comment type="caution">
    <text evidence="2">The sequence shown here is derived from an EMBL/GenBank/DDBJ whole genome shotgun (WGS) entry which is preliminary data.</text>
</comment>
<feature type="non-terminal residue" evidence="2">
    <location>
        <position position="1"/>
    </location>
</feature>
<dbReference type="Proteomes" id="UP001381693">
    <property type="component" value="Unassembled WGS sequence"/>
</dbReference>
<protein>
    <submittedName>
        <fullName evidence="2">Uncharacterized protein</fullName>
    </submittedName>
</protein>
<feature type="non-terminal residue" evidence="2">
    <location>
        <position position="56"/>
    </location>
</feature>
<name>A0AAN9AFE2_HALRR</name>
<organism evidence="2 3">
    <name type="scientific">Halocaridina rubra</name>
    <name type="common">Hawaiian red shrimp</name>
    <dbReference type="NCBI Taxonomy" id="373956"/>
    <lineage>
        <taxon>Eukaryota</taxon>
        <taxon>Metazoa</taxon>
        <taxon>Ecdysozoa</taxon>
        <taxon>Arthropoda</taxon>
        <taxon>Crustacea</taxon>
        <taxon>Multicrustacea</taxon>
        <taxon>Malacostraca</taxon>
        <taxon>Eumalacostraca</taxon>
        <taxon>Eucarida</taxon>
        <taxon>Decapoda</taxon>
        <taxon>Pleocyemata</taxon>
        <taxon>Caridea</taxon>
        <taxon>Atyoidea</taxon>
        <taxon>Atyidae</taxon>
        <taxon>Halocaridina</taxon>
    </lineage>
</organism>
<proteinExistence type="predicted"/>
<dbReference type="AlphaFoldDB" id="A0AAN9AFE2"/>
<sequence>LTYPTSSTKMALRSFMEAGKRTKALPNWRATKMTPPITSMRHLGPEDLTRIHKHIT</sequence>
<reference evidence="2 3" key="1">
    <citation type="submission" date="2023-11" db="EMBL/GenBank/DDBJ databases">
        <title>Halocaridina rubra genome assembly.</title>
        <authorList>
            <person name="Smith C."/>
        </authorList>
    </citation>
    <scope>NUCLEOTIDE SEQUENCE [LARGE SCALE GENOMIC DNA]</scope>
    <source>
        <strain evidence="2">EP-1</strain>
        <tissue evidence="2">Whole</tissue>
    </source>
</reference>
<evidence type="ECO:0000313" key="2">
    <source>
        <dbReference type="EMBL" id="KAK7085300.1"/>
    </source>
</evidence>